<evidence type="ECO:0000256" key="2">
    <source>
        <dbReference type="ARBA" id="ARBA00022679"/>
    </source>
</evidence>
<evidence type="ECO:0000313" key="4">
    <source>
        <dbReference type="Proteomes" id="UP000036261"/>
    </source>
</evidence>
<dbReference type="PANTHER" id="PTHR30160:SF7">
    <property type="entry name" value="ADP-HEPTOSE--LPS HEPTOSYLTRANSFERASE 2"/>
    <property type="match status" value="1"/>
</dbReference>
<dbReference type="Pfam" id="PF01075">
    <property type="entry name" value="Glyco_transf_9"/>
    <property type="match status" value="1"/>
</dbReference>
<keyword evidence="1" id="KW-0328">Glycosyltransferase</keyword>
<dbReference type="GO" id="GO:0009244">
    <property type="term" value="P:lipopolysaccharide core region biosynthetic process"/>
    <property type="evidence" value="ECO:0007669"/>
    <property type="project" value="TreeGrafter"/>
</dbReference>
<name>A0A0J7IGF0_9FLAO</name>
<dbReference type="SUPFAM" id="SSF53756">
    <property type="entry name" value="UDP-Glycosyltransferase/glycogen phosphorylase"/>
    <property type="match status" value="1"/>
</dbReference>
<comment type="caution">
    <text evidence="3">The sequence shown here is derived from an EMBL/GenBank/DDBJ whole genome shotgun (WGS) entry which is preliminary data.</text>
</comment>
<dbReference type="Gene3D" id="3.40.50.2000">
    <property type="entry name" value="Glycogen Phosphorylase B"/>
    <property type="match status" value="2"/>
</dbReference>
<dbReference type="PANTHER" id="PTHR30160">
    <property type="entry name" value="TETRAACYLDISACCHARIDE 4'-KINASE-RELATED"/>
    <property type="match status" value="1"/>
</dbReference>
<dbReference type="InterPro" id="IPR002201">
    <property type="entry name" value="Glyco_trans_9"/>
</dbReference>
<evidence type="ECO:0000256" key="1">
    <source>
        <dbReference type="ARBA" id="ARBA00022676"/>
    </source>
</evidence>
<dbReference type="Proteomes" id="UP000036261">
    <property type="component" value="Unassembled WGS sequence"/>
</dbReference>
<dbReference type="OrthoDB" id="9797795at2"/>
<protein>
    <submittedName>
        <fullName evidence="3">ADP-heptose--LPS heptosyltransferase</fullName>
    </submittedName>
</protein>
<proteinExistence type="predicted"/>
<dbReference type="InterPro" id="IPR051199">
    <property type="entry name" value="LPS_LOS_Heptosyltrfase"/>
</dbReference>
<keyword evidence="4" id="KW-1185">Reference proteome</keyword>
<dbReference type="AlphaFoldDB" id="A0A0J7IGF0"/>
<evidence type="ECO:0000313" key="3">
    <source>
        <dbReference type="EMBL" id="KMQ65059.1"/>
    </source>
</evidence>
<dbReference type="EMBL" id="LFND01000003">
    <property type="protein sequence ID" value="KMQ65059.1"/>
    <property type="molecule type" value="Genomic_DNA"/>
</dbReference>
<organism evidence="3 4">
    <name type="scientific">Chryseobacterium angstadtii</name>
    <dbReference type="NCBI Taxonomy" id="558151"/>
    <lineage>
        <taxon>Bacteria</taxon>
        <taxon>Pseudomonadati</taxon>
        <taxon>Bacteroidota</taxon>
        <taxon>Flavobacteriia</taxon>
        <taxon>Flavobacteriales</taxon>
        <taxon>Weeksellaceae</taxon>
        <taxon>Chryseobacterium group</taxon>
        <taxon>Chryseobacterium</taxon>
    </lineage>
</organism>
<keyword evidence="2 3" id="KW-0808">Transferase</keyword>
<dbReference type="GO" id="GO:0005829">
    <property type="term" value="C:cytosol"/>
    <property type="evidence" value="ECO:0007669"/>
    <property type="project" value="TreeGrafter"/>
</dbReference>
<dbReference type="PATRIC" id="fig|558151.6.peg.2694"/>
<accession>A0A0J7IGF0</accession>
<dbReference type="CDD" id="cd03789">
    <property type="entry name" value="GT9_LPS_heptosyltransferase"/>
    <property type="match status" value="1"/>
</dbReference>
<sequence length="348" mass="40198">MKVPKQLNVFRRKLMHNITKNIGKSSSSTILHVQNTTIKKILISRPNHRLGNLLLLTPIVQEVANTFPNARIDLFVKGSISPTIFKNYENIDQIIQLPKKPFKNIFKYINGWFLLRWKKYDLVINSTHGSSSGKLSTRLANAQYKFYSEWDDELHLKYSDYQHSAKNVIYNLRKFLTQLGFEENTSRLPYLNIKLDKDEIETGKRKLTQINNNNNKTICLFTNATGDKCYSEDWWNSFYGHLQSEFPDYNFVELLPVENISKLNFKIPTFYSTDIREMGAFIANTSIFIAADNGVMHLSGAVGTPTAGLFSVTNEHMYKPYNDKSFSVNTNNVNENEILDLIKKVLQE</sequence>
<reference evidence="3 4" key="1">
    <citation type="journal article" date="2013" name="Int. J. Syst. Evol. Microbiol.">
        <title>Chryseobacterium angstadtii sp. nov., isolated from a newt tank.</title>
        <authorList>
            <person name="Kirk K.E."/>
            <person name="Hoffman J.A."/>
            <person name="Smith K.A."/>
            <person name="Strahan B.L."/>
            <person name="Failor K.C."/>
            <person name="Krebs J.E."/>
            <person name="Gale A.N."/>
            <person name="Do T.D."/>
            <person name="Sontag T.C."/>
            <person name="Batties A.M."/>
            <person name="Mistiszyn K."/>
            <person name="Newman J.D."/>
        </authorList>
    </citation>
    <scope>NUCLEOTIDE SEQUENCE [LARGE SCALE GENOMIC DNA]</scope>
    <source>
        <strain evidence="3 4">KM</strain>
    </source>
</reference>
<dbReference type="GO" id="GO:0008713">
    <property type="term" value="F:ADP-heptose-lipopolysaccharide heptosyltransferase activity"/>
    <property type="evidence" value="ECO:0007669"/>
    <property type="project" value="TreeGrafter"/>
</dbReference>
<gene>
    <name evidence="3" type="ORF">ACM46_12760</name>
</gene>
<dbReference type="STRING" id="558151.ACM46_12760"/>